<dbReference type="Proteomes" id="UP000466906">
    <property type="component" value="Plasmid pJCM12272"/>
</dbReference>
<name>A0A6N4V2T0_9MYCO</name>
<evidence type="ECO:0000256" key="1">
    <source>
        <dbReference type="SAM" id="Phobius"/>
    </source>
</evidence>
<feature type="transmembrane region" description="Helical" evidence="1">
    <location>
        <begin position="20"/>
        <end position="37"/>
    </location>
</feature>
<evidence type="ECO:0000313" key="3">
    <source>
        <dbReference type="Proteomes" id="UP000466906"/>
    </source>
</evidence>
<feature type="transmembrane region" description="Helical" evidence="1">
    <location>
        <begin position="88"/>
        <end position="110"/>
    </location>
</feature>
<reference evidence="2 3" key="1">
    <citation type="journal article" date="2019" name="Emerg. Microbes Infect.">
        <title>Comprehensive subspecies identification of 175 nontuberculous mycobacteria species based on 7547 genomic profiles.</title>
        <authorList>
            <person name="Matsumoto Y."/>
            <person name="Kinjo T."/>
            <person name="Motooka D."/>
            <person name="Nabeya D."/>
            <person name="Jung N."/>
            <person name="Uechi K."/>
            <person name="Horii T."/>
            <person name="Iida T."/>
            <person name="Fujita J."/>
            <person name="Nakamura S."/>
        </authorList>
    </citation>
    <scope>NUCLEOTIDE SEQUENCE [LARGE SCALE GENOMIC DNA]</scope>
    <source>
        <strain evidence="2 3">JCM 12272</strain>
        <plasmid evidence="2">pJCM12272</plasmid>
    </source>
</reference>
<keyword evidence="3" id="KW-1185">Reference proteome</keyword>
<keyword evidence="2" id="KW-0614">Plasmid</keyword>
<geneLocation type="plasmid" evidence="2 3">
    <name>pJCM12272</name>
</geneLocation>
<keyword evidence="1" id="KW-0812">Transmembrane</keyword>
<dbReference type="KEGG" id="malv:MALV_57100"/>
<proteinExistence type="predicted"/>
<gene>
    <name evidence="2" type="ORF">MALV_57100</name>
</gene>
<protein>
    <recommendedName>
        <fullName evidence="4">Transmembrane protein</fullName>
    </recommendedName>
</protein>
<evidence type="ECO:0000313" key="2">
    <source>
        <dbReference type="EMBL" id="BBX30585.1"/>
    </source>
</evidence>
<accession>A0A6N4V2T0</accession>
<keyword evidence="1" id="KW-0472">Membrane</keyword>
<dbReference type="EMBL" id="AP022566">
    <property type="protein sequence ID" value="BBX30585.1"/>
    <property type="molecule type" value="Genomic_DNA"/>
</dbReference>
<organism evidence="2 3">
    <name type="scientific">Mycolicibacterium alvei</name>
    <dbReference type="NCBI Taxonomy" id="67081"/>
    <lineage>
        <taxon>Bacteria</taxon>
        <taxon>Bacillati</taxon>
        <taxon>Actinomycetota</taxon>
        <taxon>Actinomycetes</taxon>
        <taxon>Mycobacteriales</taxon>
        <taxon>Mycobacteriaceae</taxon>
        <taxon>Mycolicibacterium</taxon>
    </lineage>
</organism>
<keyword evidence="1" id="KW-1133">Transmembrane helix</keyword>
<evidence type="ECO:0008006" key="4">
    <source>
        <dbReference type="Google" id="ProtNLM"/>
    </source>
</evidence>
<dbReference type="AlphaFoldDB" id="A0A6N4V2T0"/>
<sequence length="118" mass="12393">MRIGRSIGRKETGAMKPRTFIVAVGAVAILAGIFVGTNRFSVSSNGISAECMSYFEKDSGVLNFESGVNSFTPGADLLSVKCESKKELFGMLTWALVAVGALMIVGGVVVRVRNSAEG</sequence>